<dbReference type="InterPro" id="IPR040980">
    <property type="entry name" value="SWI2_SNF2"/>
</dbReference>
<sequence>MPDGPEKKFQKHIAAFLETVHEYLPLDASDITDPDWYFVEDHLLAFIRATQKETYKTLEENYGSDSGDEIFRALKKELAVSPLWLVIRKGLMVRGLAFKLYYPMPRSKQSVAAKYFEQNRISFREELVIKKGKRPDFVFFLNGLPIITMELKHEKNQAVHDAVAQYVSRDHTDRIFQLPFLHIAADTSDVMVATDPSREHHFRWHNMGLKNTPISKKSEYPVEFLYREVLSKASILKALSFYLIYVPFKEAEADKPEQHAFTIFPRFHQSRMVEELSRDLEAHFADNRQLGRKYLIHHSAGSGKTLSICWLADRFHSLFRPGTNEKVIHLIFILTDRKSLDKNIKEDMEKLAHLKDVVGIAKTSRDLKTYICKRTAQIIVTTQQKFKPILDQIQGDETLKQLRVAFLIDEAHRSQEGKMAMTVKQPFRDPAAEDVEAGEKDPEEELVRIIRANDQNQIFVAFTATPSKATLTLFGEPFDTYSEDEAIQEGYILDVATGIISYKTLYHLHCPVVTGLDEEALYPAGVVSKALKNVAFQDDGLIQYKAEVMLRIFEERVMGLINGKAKAMIVATSRIAGLRYFNIFREKLVERKRDYNVLYAFSPFIHPDTNEVVTEAGINHLNPNEAIEDRFEGEDYRLLVVANKFQEGFDQPLLAGMFLDKAVVDRNAVQTVSRLNRCHEGKDEIVVVDFTNNAKNILKAFNKYRKGTPFEPEEPDKNDCIDLYEAILSKKIFDQADADRMADLMEQNSDALVQQRVAELRGRFQERLSDSDERKSFVYLLARFVKVYYFMTGFFQYPVHISVFVAFAEVVGPQLIKKGSVSDLMKQIRKTKVVKANVEFIDEVRSGGSVKLVKKGRKGAGLPVKKVTIQDVIDKIRKEFTISDDEAIIIREVTEEKMQDEQILNTIRSHREDEYFIRGTYKEEIDRLIQEAYEDRDRYETLWDPKYTDDGAIFDIMAFTVIENGLQETIAK</sequence>
<dbReference type="GO" id="GO:0009035">
    <property type="term" value="F:type I site-specific deoxyribonuclease activity"/>
    <property type="evidence" value="ECO:0007669"/>
    <property type="project" value="UniProtKB-EC"/>
</dbReference>
<keyword evidence="3" id="KW-1185">Reference proteome</keyword>
<dbReference type="InterPro" id="IPR055180">
    <property type="entry name" value="HsdR_RecA-like_helicase_dom_2"/>
</dbReference>
<dbReference type="SUPFAM" id="SSF52540">
    <property type="entry name" value="P-loop containing nucleoside triphosphate hydrolases"/>
    <property type="match status" value="2"/>
</dbReference>
<dbReference type="Pfam" id="PF18766">
    <property type="entry name" value="SWI2_SNF2"/>
    <property type="match status" value="1"/>
</dbReference>
<dbReference type="RefSeq" id="WP_014955546.1">
    <property type="nucleotide sequence ID" value="NC_018645.1"/>
</dbReference>
<dbReference type="OrthoDB" id="9758243at2"/>
<dbReference type="PANTHER" id="PTHR42927">
    <property type="entry name" value="HELICASE SUPERFAMILY 1 AND 2 DOMAIN-CONTAINING PROTEIN"/>
    <property type="match status" value="1"/>
</dbReference>
<keyword evidence="2" id="KW-0378">Hydrolase</keyword>
<evidence type="ECO:0000313" key="3">
    <source>
        <dbReference type="Proteomes" id="UP000007347"/>
    </source>
</evidence>
<dbReference type="SMART" id="SM00487">
    <property type="entry name" value="DEXDc"/>
    <property type="match status" value="1"/>
</dbReference>
<evidence type="ECO:0000259" key="1">
    <source>
        <dbReference type="SMART" id="SM00487"/>
    </source>
</evidence>
<dbReference type="PATRIC" id="fig|651182.5.peg.20"/>
<proteinExistence type="predicted"/>
<dbReference type="Pfam" id="PF04313">
    <property type="entry name" value="HSDR_N"/>
    <property type="match status" value="1"/>
</dbReference>
<dbReference type="InterPro" id="IPR007409">
    <property type="entry name" value="Restrct_endonuc_type1_HsdR_N"/>
</dbReference>
<dbReference type="EMBL" id="FO203503">
    <property type="protein sequence ID" value="CCK78188.1"/>
    <property type="molecule type" value="Genomic_DNA"/>
</dbReference>
<dbReference type="HOGENOM" id="CLU_010804_0_0_7"/>
<dbReference type="GO" id="GO:0009307">
    <property type="term" value="P:DNA restriction-modification system"/>
    <property type="evidence" value="ECO:0007669"/>
    <property type="project" value="UniProtKB-KW"/>
</dbReference>
<gene>
    <name evidence="2" type="primary">hsdR</name>
    <name evidence="2" type="ordered locus">TOL2_C00180</name>
</gene>
<dbReference type="InterPro" id="IPR014001">
    <property type="entry name" value="Helicase_ATP-bd"/>
</dbReference>
<accession>K0NEZ6</accession>
<dbReference type="REBASE" id="53407">
    <property type="entry name" value="DtoTol2ORF160P"/>
</dbReference>
<organism evidence="2 3">
    <name type="scientific">Desulfobacula toluolica (strain DSM 7467 / Tol2)</name>
    <dbReference type="NCBI Taxonomy" id="651182"/>
    <lineage>
        <taxon>Bacteria</taxon>
        <taxon>Pseudomonadati</taxon>
        <taxon>Thermodesulfobacteriota</taxon>
        <taxon>Desulfobacteria</taxon>
        <taxon>Desulfobacterales</taxon>
        <taxon>Desulfobacteraceae</taxon>
        <taxon>Desulfobacula</taxon>
    </lineage>
</organism>
<dbReference type="AlphaFoldDB" id="K0NEZ6"/>
<dbReference type="PANTHER" id="PTHR42927:SF1">
    <property type="entry name" value="HELICASE SUPERFAMILY 1 AND 2 DOMAIN-CONTAINING PROTEIN"/>
    <property type="match status" value="1"/>
</dbReference>
<dbReference type="Gene3D" id="3.90.1570.50">
    <property type="match status" value="1"/>
</dbReference>
<dbReference type="Pfam" id="PF22679">
    <property type="entry name" value="T1R_D3-like"/>
    <property type="match status" value="1"/>
</dbReference>
<dbReference type="InterPro" id="IPR027417">
    <property type="entry name" value="P-loop_NTPase"/>
</dbReference>
<dbReference type="STRING" id="651182.TOL2_C00180"/>
<dbReference type="EC" id="3.1.21.3" evidence="2"/>
<dbReference type="Proteomes" id="UP000007347">
    <property type="component" value="Chromosome"/>
</dbReference>
<evidence type="ECO:0000313" key="2">
    <source>
        <dbReference type="EMBL" id="CCK78188.1"/>
    </source>
</evidence>
<feature type="domain" description="Helicase ATP-binding" evidence="1">
    <location>
        <begin position="261"/>
        <end position="490"/>
    </location>
</feature>
<dbReference type="GO" id="GO:0003677">
    <property type="term" value="F:DNA binding"/>
    <property type="evidence" value="ECO:0007669"/>
    <property type="project" value="UniProtKB-KW"/>
</dbReference>
<dbReference type="Gene3D" id="3.40.50.300">
    <property type="entry name" value="P-loop containing nucleotide triphosphate hydrolases"/>
    <property type="match status" value="2"/>
</dbReference>
<protein>
    <submittedName>
        <fullName evidence="2">HsdR: type I site-specific deoxyribonuclease</fullName>
        <ecNumber evidence="2">3.1.21.3</ecNumber>
    </submittedName>
</protein>
<dbReference type="GO" id="GO:0005524">
    <property type="term" value="F:ATP binding"/>
    <property type="evidence" value="ECO:0007669"/>
    <property type="project" value="UniProtKB-KW"/>
</dbReference>
<name>K0NEZ6_DESTT</name>
<reference evidence="2 3" key="1">
    <citation type="journal article" date="2013" name="Environ. Microbiol.">
        <title>Complete genome, catabolic sub-proteomes and key-metabolites of Desulfobacula toluolica Tol2, a marine, aromatic compound-degrading, sulfate-reducing bacterium.</title>
        <authorList>
            <person name="Wohlbrand L."/>
            <person name="Jacob J.H."/>
            <person name="Kube M."/>
            <person name="Mussmann M."/>
            <person name="Jarling R."/>
            <person name="Beck A."/>
            <person name="Amann R."/>
            <person name="Wilkes H."/>
            <person name="Reinhardt R."/>
            <person name="Rabus R."/>
        </authorList>
    </citation>
    <scope>NUCLEOTIDE SEQUENCE [LARGE SCALE GENOMIC DNA]</scope>
    <source>
        <strain evidence="3">DSM 7467 / Tol2</strain>
    </source>
</reference>
<dbReference type="KEGG" id="dto:TOL2_C00180"/>